<dbReference type="RefSeq" id="WP_011420036.1">
    <property type="nucleotide sequence ID" value="NC_007760.1"/>
</dbReference>
<sequence length="320" mass="33420">MDDLSAGTLVRHATLGLGRVVALEPTAVHVFFPGGESRFAAKLRLPDARRLLSLEAAGHDPWLEGLTTFALDADTRRYALAATWITHEQAVAQFTAAWPGGFSGEAYLAPGGRAGAWRAAGAEMEAAFGGGAAAALLADADHRALVERALRVLRKAAAAPGTVDLEEAEAALADEATALPFFEALLAVLAVPSPARARFERLFAAAGALGDGAVAWQLATAFPFAASPAKQVFLSPRIASAAADRLGFDLRLDAAPAWSAYAALRTFSEGLLERLRPLGARDLVDVESFLHAVATTRRPGAAAGRSRAARPSAARPKKAR</sequence>
<evidence type="ECO:0000313" key="3">
    <source>
        <dbReference type="Proteomes" id="UP000001935"/>
    </source>
</evidence>
<dbReference type="Proteomes" id="UP000001935">
    <property type="component" value="Chromosome"/>
</dbReference>
<accession>Q2IPL9</accession>
<gene>
    <name evidence="2" type="ordered locus">Adeh_0978</name>
</gene>
<dbReference type="OrthoDB" id="9781481at2"/>
<organism evidence="2 3">
    <name type="scientific">Anaeromyxobacter dehalogenans (strain 2CP-C)</name>
    <dbReference type="NCBI Taxonomy" id="290397"/>
    <lineage>
        <taxon>Bacteria</taxon>
        <taxon>Pseudomonadati</taxon>
        <taxon>Myxococcota</taxon>
        <taxon>Myxococcia</taxon>
        <taxon>Myxococcales</taxon>
        <taxon>Cystobacterineae</taxon>
        <taxon>Anaeromyxobacteraceae</taxon>
        <taxon>Anaeromyxobacter</taxon>
    </lineage>
</organism>
<dbReference type="AlphaFoldDB" id="Q2IPL9"/>
<evidence type="ECO:0000313" key="2">
    <source>
        <dbReference type="EMBL" id="ABC80753.1"/>
    </source>
</evidence>
<feature type="region of interest" description="Disordered" evidence="1">
    <location>
        <begin position="297"/>
        <end position="320"/>
    </location>
</feature>
<proteinExistence type="predicted"/>
<protein>
    <submittedName>
        <fullName evidence="2">Uncharacterized protein</fullName>
    </submittedName>
</protein>
<name>Q2IPL9_ANADE</name>
<evidence type="ECO:0000256" key="1">
    <source>
        <dbReference type="SAM" id="MobiDB-lite"/>
    </source>
</evidence>
<dbReference type="STRING" id="290397.Adeh_0978"/>
<dbReference type="KEGG" id="ade:Adeh_0978"/>
<dbReference type="HOGENOM" id="CLU_080084_0_0_7"/>
<dbReference type="EMBL" id="CP000251">
    <property type="protein sequence ID" value="ABC80753.1"/>
    <property type="molecule type" value="Genomic_DNA"/>
</dbReference>
<reference evidence="2 3" key="1">
    <citation type="submission" date="2006-01" db="EMBL/GenBank/DDBJ databases">
        <title>Complete sequence of Anaeromyxobacter dehalogenans 2CP-C.</title>
        <authorList>
            <consortium name="US DOE Joint Genome Institute"/>
            <person name="Copeland A."/>
            <person name="Lucas S."/>
            <person name="Lapidus A."/>
            <person name="Barry K."/>
            <person name="Detter J.C."/>
            <person name="Glavina T."/>
            <person name="Hammon N."/>
            <person name="Israni S."/>
            <person name="Pitluck S."/>
            <person name="Brettin T."/>
            <person name="Bruce D."/>
            <person name="Han C."/>
            <person name="Tapia R."/>
            <person name="Gilna P."/>
            <person name="Kiss H."/>
            <person name="Schmutz J."/>
            <person name="Larimer F."/>
            <person name="Land M."/>
            <person name="Kyrpides N."/>
            <person name="Anderson I."/>
            <person name="Sanford R.A."/>
            <person name="Ritalahti K.M."/>
            <person name="Thomas H.S."/>
            <person name="Kirby J.R."/>
            <person name="Zhulin I.B."/>
            <person name="Loeffler F.E."/>
            <person name="Richardson P."/>
        </authorList>
    </citation>
    <scope>NUCLEOTIDE SEQUENCE [LARGE SCALE GENOMIC DNA]</scope>
    <source>
        <strain evidence="2 3">2CP-C</strain>
    </source>
</reference>
<feature type="compositionally biased region" description="Low complexity" evidence="1">
    <location>
        <begin position="297"/>
        <end position="314"/>
    </location>
</feature>